<accession>A0A2K1STV2</accession>
<proteinExistence type="predicted"/>
<evidence type="ECO:0000313" key="2">
    <source>
        <dbReference type="Proteomes" id="UP000236146"/>
    </source>
</evidence>
<dbReference type="EMBL" id="MNLH01000006">
    <property type="protein sequence ID" value="PNS42967.1"/>
    <property type="molecule type" value="Genomic_DNA"/>
</dbReference>
<dbReference type="AlphaFoldDB" id="A0A2K1STV2"/>
<organism evidence="1 2">
    <name type="scientific">Gardnerella vaginalis</name>
    <dbReference type="NCBI Taxonomy" id="2702"/>
    <lineage>
        <taxon>Bacteria</taxon>
        <taxon>Bacillati</taxon>
        <taxon>Actinomycetota</taxon>
        <taxon>Actinomycetes</taxon>
        <taxon>Bifidobacteriales</taxon>
        <taxon>Bifidobacteriaceae</taxon>
        <taxon>Gardnerella</taxon>
    </lineage>
</organism>
<gene>
    <name evidence="1" type="ORF">BFS05_05730</name>
</gene>
<protein>
    <submittedName>
        <fullName evidence="1">Uncharacterized protein</fullName>
    </submittedName>
</protein>
<reference evidence="1 2" key="1">
    <citation type="submission" date="2016-10" db="EMBL/GenBank/DDBJ databases">
        <authorList>
            <person name="Varghese N."/>
        </authorList>
    </citation>
    <scope>NUCLEOTIDE SEQUENCE [LARGE SCALE GENOMIC DNA]</scope>
    <source>
        <strain evidence="1 2">KA00225</strain>
    </source>
</reference>
<sequence length="167" mass="18294">MKSKIIGFILAIVFLAVLVFSYYSISHNGSFSGLRKLFNIEPDLNAISQKCNIPITHSYALNGAEAIVKVGSNDDFRNAADCVVDEFPSSEKNKRKIDKIVDEGYNPLSISGGERIMIAGKTTCVLIFPSMYGNVMVVGDVDDLYHTDFRSLTTGLMRDISSGANNQ</sequence>
<dbReference type="OrthoDB" id="3242891at2"/>
<dbReference type="Proteomes" id="UP000236146">
    <property type="component" value="Unassembled WGS sequence"/>
</dbReference>
<evidence type="ECO:0000313" key="1">
    <source>
        <dbReference type="EMBL" id="PNS42967.1"/>
    </source>
</evidence>
<dbReference type="RefSeq" id="WP_103085012.1">
    <property type="nucleotide sequence ID" value="NZ_JBLLPE010000001.1"/>
</dbReference>
<comment type="caution">
    <text evidence="1">The sequence shown here is derived from an EMBL/GenBank/DDBJ whole genome shotgun (WGS) entry which is preliminary data.</text>
</comment>
<name>A0A2K1STV2_GARVA</name>